<dbReference type="SUPFAM" id="SSF52058">
    <property type="entry name" value="L domain-like"/>
    <property type="match status" value="1"/>
</dbReference>
<dbReference type="Gene3D" id="3.80.10.10">
    <property type="entry name" value="Ribonuclease Inhibitor"/>
    <property type="match status" value="1"/>
</dbReference>
<reference evidence="3" key="1">
    <citation type="submission" date="2016-10" db="EMBL/GenBank/DDBJ databases">
        <authorList>
            <person name="Varghese N."/>
            <person name="Submissions S."/>
        </authorList>
    </citation>
    <scope>NUCLEOTIDE SEQUENCE [LARGE SCALE GENOMIC DNA]</scope>
    <source>
        <strain evidence="3">BP1-148</strain>
    </source>
</reference>
<evidence type="ECO:0008006" key="4">
    <source>
        <dbReference type="Google" id="ProtNLM"/>
    </source>
</evidence>
<protein>
    <recommendedName>
        <fullName evidence="4">Leucine rich repeat-containing protein</fullName>
    </recommendedName>
</protein>
<keyword evidence="1" id="KW-0732">Signal</keyword>
<dbReference type="STRING" id="645274.SAMN04487901_101336"/>
<dbReference type="EMBL" id="FNCQ01000001">
    <property type="protein sequence ID" value="SDG22999.1"/>
    <property type="molecule type" value="Genomic_DNA"/>
</dbReference>
<dbReference type="Proteomes" id="UP000198779">
    <property type="component" value="Unassembled WGS sequence"/>
</dbReference>
<gene>
    <name evidence="2" type="ORF">SAMN04487901_101336</name>
</gene>
<name>A0A1G7SKR0_9BACT</name>
<organism evidence="2 3">
    <name type="scientific">Prevotella communis</name>
    <dbReference type="NCBI Taxonomy" id="2913614"/>
    <lineage>
        <taxon>Bacteria</taxon>
        <taxon>Pseudomonadati</taxon>
        <taxon>Bacteroidota</taxon>
        <taxon>Bacteroidia</taxon>
        <taxon>Bacteroidales</taxon>
        <taxon>Prevotellaceae</taxon>
        <taxon>Prevotella</taxon>
    </lineage>
</organism>
<feature type="signal peptide" evidence="1">
    <location>
        <begin position="1"/>
        <end position="23"/>
    </location>
</feature>
<sequence length="1441" mass="154575">MKRIYTSLLVTLMALLIPNTIWAAEPDLENDYTLVKAMIWGDGTNINGSGTCAYTAYDTGNKKQQTLTILTAPENAAGWIAMQAWTDGSGKGWWNRADKGLYCVNAGRSACIFGDDLTTGWLVIFECSQAASNVMSLTNASGEPDGTFSYATSEDGKKFICTITAAENAYVGFCGNKNAGFINKISVYKPNKAVVATTYSVKYVDMEGNTLKENASYDAVAGATIALSDADKANITVGETTYVYDSDDSAEATVAEGGTTVVTVKFHAAANFSYTVNEVCGETNARVTNGTSYETANIKLGYRKYNAVDGQLYKKDATSKEYNYSFKLTQDNQVENIAYAAVEGTNNVVFCAEGEDIEGLTPITEGNTAIRSSNSASAFAPADTKITTLAAGKYKIHAAIYDCASNPNSDWVFIAGAVQVASFNCTTVNIQEFDSQEFAIGRETDLIMLKAGSVSRGLDAIYIVKTGDVTEAEAEVILAKDSLQMDINAAKALDTTGKEGVDALNTAITTAEEALAAAAATVESLNAAKAALAEAVATFIKTTPILTLKATAGEEVTLTFGVWNSEDVFYVDFGNGELQSEKVGIDNKGPVKEDGTTGSATKFTGTVAGDGTIKVYGNNDIWYLTTTNGAMPTTFDQPKLMNVVQMSITGADVESVALPAYPKMTQFSFNNSSAKSVDVTKVPTLTSLTINSTTASKYEPQLESIDLSKNTELTYLSLQGNTKVSGKLTTLDLTNNTKLDGMGLYVQYNALTEIKFGENTLNAINVQNNQLTSLDWTKLTGLKNIYASNNKLAGEADLSANAKFENVQLNNNELTSVKLPDVTRQLAIEGNKLTLATIPAQPAGLNTASKTKKFTYAPQAAMQVAETVSELDLTSQLTVAKGELNPETVGEAAAYTTWLENQTTTFSFVTAGGTALVEGTDYEVTEPGKFKFLKAQEEKVHAVMLNAAFPKFTEAAPFTTTEFTVEAATGEEFEEVKVTYALKEGETHVSADVVEVKNEDKVVATITYGEAGGAEFKAGKADAHVEGFEAFTEGNGTNGDKTSGTFYTIVPKFDGKIDVAVVLNADKKFYILEDGTALADFDGITVSEKKYGTFTFDVKAEKAYKIYAAGTKLGFYGFNYTYKQAKQPEVTELELTLNVERYTGMGYGATEATVDFTEAKAFLGVEAITEDMLSVLNPDGNAISDFKAYDGWFNGEGVAETWGDNTKINVKFFEAIAGEGKYSICDMNGADEVGKTYSVKWQLAANGKKVIYTINVTFVAAPEFKPEIVKTIDVPVYMTAEAAYEGLTAQFDAAEVATALNIASIADAKAYIVNVTTGSFVENTTDGWRDANGDATQWPNATNGLCAKIQEPSSGTIDYLGTHDANFMENDTYTAKWGFVANEKAVVLNINITFKSAAFMTRINSMKSDSQQGTIYNLNGQKVNKAQKGLNIINGKKIVIK</sequence>
<accession>A0A1G7SKR0</accession>
<evidence type="ECO:0000256" key="1">
    <source>
        <dbReference type="SAM" id="SignalP"/>
    </source>
</evidence>
<keyword evidence="3" id="KW-1185">Reference proteome</keyword>
<evidence type="ECO:0000313" key="2">
    <source>
        <dbReference type="EMBL" id="SDG22999.1"/>
    </source>
</evidence>
<dbReference type="RefSeq" id="WP_143010060.1">
    <property type="nucleotide sequence ID" value="NZ_FNCQ01000001.1"/>
</dbReference>
<feature type="chain" id="PRO_5011517773" description="Leucine rich repeat-containing protein" evidence="1">
    <location>
        <begin position="24"/>
        <end position="1441"/>
    </location>
</feature>
<evidence type="ECO:0000313" key="3">
    <source>
        <dbReference type="Proteomes" id="UP000198779"/>
    </source>
</evidence>
<proteinExistence type="predicted"/>
<dbReference type="InterPro" id="IPR032675">
    <property type="entry name" value="LRR_dom_sf"/>
</dbReference>